<reference evidence="1" key="1">
    <citation type="submission" date="2020-01" db="EMBL/GenBank/DDBJ databases">
        <title>Insect and environment-associated Actinomycetes.</title>
        <authorList>
            <person name="Currrie C."/>
            <person name="Chevrette M."/>
            <person name="Carlson C."/>
            <person name="Stubbendieck R."/>
            <person name="Wendt-Pienkowski E."/>
        </authorList>
    </citation>
    <scope>NUCLEOTIDE SEQUENCE</scope>
    <source>
        <strain evidence="1">SID7499</strain>
    </source>
</reference>
<feature type="non-terminal residue" evidence="1">
    <location>
        <position position="35"/>
    </location>
</feature>
<gene>
    <name evidence="1" type="ORF">G3M58_94475</name>
</gene>
<dbReference type="AlphaFoldDB" id="A0A6G3XZK4"/>
<dbReference type="EMBL" id="JAAGMN010010182">
    <property type="protein sequence ID" value="NEE23249.1"/>
    <property type="molecule type" value="Genomic_DNA"/>
</dbReference>
<protein>
    <submittedName>
        <fullName evidence="1">Mini-circle protein</fullName>
    </submittedName>
</protein>
<name>A0A6G3XZK4_9ACTN</name>
<sequence length="35" mass="3983">MTNDDRIGPPLLGGERETLRAFLDYQRETLAMKCA</sequence>
<accession>A0A6G3XZK4</accession>
<organism evidence="1">
    <name type="scientific">Streptomyces sp. SID7499</name>
    <dbReference type="NCBI Taxonomy" id="2706086"/>
    <lineage>
        <taxon>Bacteria</taxon>
        <taxon>Bacillati</taxon>
        <taxon>Actinomycetota</taxon>
        <taxon>Actinomycetes</taxon>
        <taxon>Kitasatosporales</taxon>
        <taxon>Streptomycetaceae</taxon>
        <taxon>Streptomyces</taxon>
    </lineage>
</organism>
<proteinExistence type="predicted"/>
<evidence type="ECO:0000313" key="1">
    <source>
        <dbReference type="EMBL" id="NEE23249.1"/>
    </source>
</evidence>
<comment type="caution">
    <text evidence="1">The sequence shown here is derived from an EMBL/GenBank/DDBJ whole genome shotgun (WGS) entry which is preliminary data.</text>
</comment>